<evidence type="ECO:0000256" key="1">
    <source>
        <dbReference type="SAM" id="MobiDB-lite"/>
    </source>
</evidence>
<dbReference type="Pfam" id="PF00069">
    <property type="entry name" value="Pkinase"/>
    <property type="match status" value="1"/>
</dbReference>
<feature type="non-terminal residue" evidence="3">
    <location>
        <position position="1"/>
    </location>
</feature>
<dbReference type="CDD" id="cd14014">
    <property type="entry name" value="STKc_PknB_like"/>
    <property type="match status" value="1"/>
</dbReference>
<organism evidence="3 4">
    <name type="scientific">Polarella glacialis</name>
    <name type="common">Dinoflagellate</name>
    <dbReference type="NCBI Taxonomy" id="89957"/>
    <lineage>
        <taxon>Eukaryota</taxon>
        <taxon>Sar</taxon>
        <taxon>Alveolata</taxon>
        <taxon>Dinophyceae</taxon>
        <taxon>Suessiales</taxon>
        <taxon>Suessiaceae</taxon>
        <taxon>Polarella</taxon>
    </lineage>
</organism>
<evidence type="ECO:0000313" key="3">
    <source>
        <dbReference type="EMBL" id="CAE8639872.1"/>
    </source>
</evidence>
<dbReference type="PROSITE" id="PS50011">
    <property type="entry name" value="PROTEIN_KINASE_DOM"/>
    <property type="match status" value="1"/>
</dbReference>
<name>A0A813HP42_POLGL</name>
<dbReference type="Gene3D" id="1.10.510.10">
    <property type="entry name" value="Transferase(Phosphotransferase) domain 1"/>
    <property type="match status" value="1"/>
</dbReference>
<dbReference type="Proteomes" id="UP000654075">
    <property type="component" value="Unassembled WGS sequence"/>
</dbReference>
<feature type="region of interest" description="Disordered" evidence="1">
    <location>
        <begin position="50"/>
        <end position="90"/>
    </location>
</feature>
<dbReference type="GO" id="GO:0044773">
    <property type="term" value="P:mitotic DNA damage checkpoint signaling"/>
    <property type="evidence" value="ECO:0007669"/>
    <property type="project" value="TreeGrafter"/>
</dbReference>
<protein>
    <recommendedName>
        <fullName evidence="2">Protein kinase domain-containing protein</fullName>
    </recommendedName>
</protein>
<sequence length="570" mass="65644">FSARLVDLRRHTSPDGKTAFSKRVQFLIQDLLDLRSAEWMKKLFKEQAKTKEDIRKADNDEEVQHDEELNENQADGNVDEHEERQQNDNEKVAEVEAEVFGDQEQGYVVRKSEVFGDVVVFTNLEDDRYKIADGCEGTHGVFRGTCSILGQIEPVVIKVWEQPRFKNMTESKKRIQELIKKEVEILKKCSSDHVVQILEYTPDPIRCQLGTWWFLVMEHAGISLAHFCENKNPPLEKEDRLHISEQLFDAFMHIHEKNIIHRDVKPDNILVSHRRGCIIVKLCDFGLAKICGGKDDVAASLKASTRGIGTNGWMAPEVIGYDVGAQRDKYNQTTDIWGLGCVIFWLHSSFKQPFKDNQQVSRSADARRMESLLKGDSDRLVLHHPTAFALVRIMIVYRPENRASLTDARTHPFFWDYSTAKSIVKDSWTAMNAGIDQSAVDLKDHFIRKTAARFKAEPWTQRPHGLPASSTILDYINVLNYKPTLNQGQSGFELLAALRHIIAHPRDWPRDRSDYRVFNHGLESILLKDYSFMLLQIWDSSRKRGRSIDMSFIRGSGIRWEWRGLALSPR</sequence>
<dbReference type="GO" id="GO:0005634">
    <property type="term" value="C:nucleus"/>
    <property type="evidence" value="ECO:0007669"/>
    <property type="project" value="TreeGrafter"/>
</dbReference>
<dbReference type="SMART" id="SM00220">
    <property type="entry name" value="S_TKc"/>
    <property type="match status" value="1"/>
</dbReference>
<comment type="caution">
    <text evidence="3">The sequence shown here is derived from an EMBL/GenBank/DDBJ whole genome shotgun (WGS) entry which is preliminary data.</text>
</comment>
<dbReference type="AlphaFoldDB" id="A0A813HP42"/>
<dbReference type="InterPro" id="IPR008271">
    <property type="entry name" value="Ser/Thr_kinase_AS"/>
</dbReference>
<dbReference type="GO" id="GO:0005524">
    <property type="term" value="F:ATP binding"/>
    <property type="evidence" value="ECO:0007669"/>
    <property type="project" value="InterPro"/>
</dbReference>
<dbReference type="EMBL" id="CAJNNV010032399">
    <property type="protein sequence ID" value="CAE8639872.1"/>
    <property type="molecule type" value="Genomic_DNA"/>
</dbReference>
<dbReference type="PANTHER" id="PTHR44167">
    <property type="entry name" value="OVARIAN-SPECIFIC SERINE/THREONINE-PROTEIN KINASE LOK-RELATED"/>
    <property type="match status" value="1"/>
</dbReference>
<feature type="compositionally biased region" description="Basic and acidic residues" evidence="1">
    <location>
        <begin position="78"/>
        <end position="90"/>
    </location>
</feature>
<dbReference type="InterPro" id="IPR011009">
    <property type="entry name" value="Kinase-like_dom_sf"/>
</dbReference>
<feature type="domain" description="Protein kinase" evidence="2">
    <location>
        <begin position="94"/>
        <end position="414"/>
    </location>
</feature>
<accession>A0A813HP42</accession>
<dbReference type="OrthoDB" id="514777at2759"/>
<dbReference type="InterPro" id="IPR000719">
    <property type="entry name" value="Prot_kinase_dom"/>
</dbReference>
<dbReference type="GO" id="GO:0004674">
    <property type="term" value="F:protein serine/threonine kinase activity"/>
    <property type="evidence" value="ECO:0007669"/>
    <property type="project" value="TreeGrafter"/>
</dbReference>
<dbReference type="SUPFAM" id="SSF56112">
    <property type="entry name" value="Protein kinase-like (PK-like)"/>
    <property type="match status" value="1"/>
</dbReference>
<proteinExistence type="predicted"/>
<gene>
    <name evidence="3" type="ORF">PGLA1383_LOCUS54859</name>
</gene>
<keyword evidence="4" id="KW-1185">Reference proteome</keyword>
<dbReference type="PANTHER" id="PTHR44167:SF30">
    <property type="entry name" value="PHOSPHORYLASE KINASE"/>
    <property type="match status" value="1"/>
</dbReference>
<evidence type="ECO:0000259" key="2">
    <source>
        <dbReference type="PROSITE" id="PS50011"/>
    </source>
</evidence>
<dbReference type="PROSITE" id="PS00108">
    <property type="entry name" value="PROTEIN_KINASE_ST"/>
    <property type="match status" value="1"/>
</dbReference>
<feature type="compositionally biased region" description="Acidic residues" evidence="1">
    <location>
        <begin position="59"/>
        <end position="70"/>
    </location>
</feature>
<evidence type="ECO:0000313" key="4">
    <source>
        <dbReference type="Proteomes" id="UP000654075"/>
    </source>
</evidence>
<reference evidence="3" key="1">
    <citation type="submission" date="2021-02" db="EMBL/GenBank/DDBJ databases">
        <authorList>
            <person name="Dougan E. K."/>
            <person name="Rhodes N."/>
            <person name="Thang M."/>
            <person name="Chan C."/>
        </authorList>
    </citation>
    <scope>NUCLEOTIDE SEQUENCE</scope>
</reference>